<proteinExistence type="predicted"/>
<reference evidence="2 3" key="1">
    <citation type="submission" date="2021-06" db="EMBL/GenBank/DDBJ databases">
        <title>Bacillus sp. RD4P76, an endophyte from a halophyte.</title>
        <authorList>
            <person name="Sun J.-Q."/>
        </authorList>
    </citation>
    <scope>NUCLEOTIDE SEQUENCE [LARGE SCALE GENOMIC DNA]</scope>
    <source>
        <strain evidence="2 3">JCM 17098</strain>
    </source>
</reference>
<gene>
    <name evidence="2" type="ORF">KS407_22175</name>
</gene>
<dbReference type="Pfam" id="PF01844">
    <property type="entry name" value="HNH"/>
    <property type="match status" value="1"/>
</dbReference>
<keyword evidence="2" id="KW-0255">Endonuclease</keyword>
<protein>
    <submittedName>
        <fullName evidence="2">HNH endonuclease</fullName>
    </submittedName>
</protein>
<name>A0ABS6K0G1_9BACI</name>
<dbReference type="Proteomes" id="UP000790580">
    <property type="component" value="Unassembled WGS sequence"/>
</dbReference>
<dbReference type="InterPro" id="IPR002711">
    <property type="entry name" value="HNH"/>
</dbReference>
<evidence type="ECO:0000313" key="2">
    <source>
        <dbReference type="EMBL" id="MBU9724135.1"/>
    </source>
</evidence>
<keyword evidence="2" id="KW-0378">Hydrolase</keyword>
<evidence type="ECO:0000313" key="3">
    <source>
        <dbReference type="Proteomes" id="UP000790580"/>
    </source>
</evidence>
<accession>A0ABS6K0G1</accession>
<dbReference type="RefSeq" id="WP_088074919.1">
    <property type="nucleotide sequence ID" value="NZ_JAHQCR010000088.1"/>
</dbReference>
<dbReference type="CDD" id="cd00085">
    <property type="entry name" value="HNHc"/>
    <property type="match status" value="1"/>
</dbReference>
<comment type="caution">
    <text evidence="2">The sequence shown here is derived from an EMBL/GenBank/DDBJ whole genome shotgun (WGS) entry which is preliminary data.</text>
</comment>
<dbReference type="GO" id="GO:0004519">
    <property type="term" value="F:endonuclease activity"/>
    <property type="evidence" value="ECO:0007669"/>
    <property type="project" value="UniProtKB-KW"/>
</dbReference>
<keyword evidence="3" id="KW-1185">Reference proteome</keyword>
<organism evidence="2 3">
    <name type="scientific">Evansella alkalicola</name>
    <dbReference type="NCBI Taxonomy" id="745819"/>
    <lineage>
        <taxon>Bacteria</taxon>
        <taxon>Bacillati</taxon>
        <taxon>Bacillota</taxon>
        <taxon>Bacilli</taxon>
        <taxon>Bacillales</taxon>
        <taxon>Bacillaceae</taxon>
        <taxon>Evansella</taxon>
    </lineage>
</organism>
<feature type="domain" description="HNH" evidence="1">
    <location>
        <begin position="34"/>
        <end position="78"/>
    </location>
</feature>
<keyword evidence="2" id="KW-0540">Nuclease</keyword>
<sequence length="107" mass="12305">MAKEYAKKFYKSVAWRKCRDAYFASQFGLCEGDKCNNPGKIVHHVEYITPENISDPNITLNFDNLELLCQDCHNREHHGSGEEVVRDGLEFNQYGELVEVVDTPPIK</sequence>
<dbReference type="EMBL" id="JAHQCR010000088">
    <property type="protein sequence ID" value="MBU9724135.1"/>
    <property type="molecule type" value="Genomic_DNA"/>
</dbReference>
<evidence type="ECO:0000259" key="1">
    <source>
        <dbReference type="Pfam" id="PF01844"/>
    </source>
</evidence>
<dbReference type="InterPro" id="IPR003615">
    <property type="entry name" value="HNH_nuc"/>
</dbReference>